<dbReference type="SUPFAM" id="SSF50952">
    <property type="entry name" value="Soluble quinoprotein glucose dehydrogenase"/>
    <property type="match status" value="1"/>
</dbReference>
<evidence type="ECO:0000259" key="2">
    <source>
        <dbReference type="Pfam" id="PF07995"/>
    </source>
</evidence>
<comment type="caution">
    <text evidence="3">The sequence shown here is derived from an EMBL/GenBank/DDBJ whole genome shotgun (WGS) entry which is preliminary data.</text>
</comment>
<proteinExistence type="predicted"/>
<reference evidence="3 4" key="1">
    <citation type="journal article" date="2007" name="Int. J. Syst. Evol. Microbiol.">
        <title>Description of Pelomonas aquatica sp. nov. and Pelomonas puraquae sp. nov., isolated from industrial and haemodialysis water.</title>
        <authorList>
            <person name="Gomila M."/>
            <person name="Bowien B."/>
            <person name="Falsen E."/>
            <person name="Moore E.R."/>
            <person name="Lalucat J."/>
        </authorList>
    </citation>
    <scope>NUCLEOTIDE SEQUENCE [LARGE SCALE GENOMIC DNA]</scope>
    <source>
        <strain evidence="3 4">CCUG 52769</strain>
    </source>
</reference>
<dbReference type="InterPro" id="IPR012938">
    <property type="entry name" value="Glc/Sorbosone_DH"/>
</dbReference>
<dbReference type="AlphaFoldDB" id="A0A254N3V5"/>
<feature type="chain" id="PRO_5012083919" evidence="1">
    <location>
        <begin position="40"/>
        <end position="413"/>
    </location>
</feature>
<evidence type="ECO:0000313" key="4">
    <source>
        <dbReference type="Proteomes" id="UP000197446"/>
    </source>
</evidence>
<keyword evidence="4" id="KW-1185">Reference proteome</keyword>
<sequence>MSPPEGRVHDAVHPSPPEHRMKCFYAAALALVAAGPAVAATLVADGLNQPVFLTAPAGDSRLFVVEKGGRIQVLANGSKTQWLDLSGQVDTAGERGLLGLAFDPGFASNRRFYVDYIDKTTLNTVVASYTVKPDGQVDLASARTIITVPQPGFSNHKAGWIGFSAADPGQLYIATGDGGSGNDPLNNAQNLTSNLGKLLRITPQAGGGYTVPANNPFVGAPGNDEIWAYGLRNPYRNSFDRLTGDLWIGDVGQSAREEVNFASAAAGLGRGANYGWRVREGSIATPGINDPTPPNLTNPVYDYDRSQGGSIIGGYVYRGGADAGLQGRYVFGDFVSGRIWALQGGTATALASPFSGFQLTSFGEGGDGALYAVGFNSSNGWVYQLAAAVPEPTPALLLGMGLLALSLRRWHRS</sequence>
<organism evidence="3 4">
    <name type="scientific">Roseateles puraquae</name>
    <dbReference type="NCBI Taxonomy" id="431059"/>
    <lineage>
        <taxon>Bacteria</taxon>
        <taxon>Pseudomonadati</taxon>
        <taxon>Pseudomonadota</taxon>
        <taxon>Betaproteobacteria</taxon>
        <taxon>Burkholderiales</taxon>
        <taxon>Sphaerotilaceae</taxon>
        <taxon>Roseateles</taxon>
    </lineage>
</organism>
<evidence type="ECO:0000313" key="3">
    <source>
        <dbReference type="EMBL" id="OWQ98603.1"/>
    </source>
</evidence>
<dbReference type="PANTHER" id="PTHR19328">
    <property type="entry name" value="HEDGEHOG-INTERACTING PROTEIN"/>
    <property type="match status" value="1"/>
</dbReference>
<name>A0A254N3V5_9BURK</name>
<gene>
    <name evidence="3" type="ORF">CDO81_26185</name>
</gene>
<dbReference type="EMBL" id="NISI01000020">
    <property type="protein sequence ID" value="OWQ98603.1"/>
    <property type="molecule type" value="Genomic_DNA"/>
</dbReference>
<dbReference type="PANTHER" id="PTHR19328:SF75">
    <property type="entry name" value="ALDOSE SUGAR DEHYDROGENASE YLII"/>
    <property type="match status" value="1"/>
</dbReference>
<feature type="signal peptide" evidence="1">
    <location>
        <begin position="1"/>
        <end position="39"/>
    </location>
</feature>
<dbReference type="Gene3D" id="2.120.10.30">
    <property type="entry name" value="TolB, C-terminal domain"/>
    <property type="match status" value="1"/>
</dbReference>
<evidence type="ECO:0000256" key="1">
    <source>
        <dbReference type="SAM" id="SignalP"/>
    </source>
</evidence>
<dbReference type="NCBIfam" id="TIGR02595">
    <property type="entry name" value="PEP_CTERM"/>
    <property type="match status" value="1"/>
</dbReference>
<feature type="domain" description="Glucose/Sorbosone dehydrogenase" evidence="2">
    <location>
        <begin position="55"/>
        <end position="373"/>
    </location>
</feature>
<dbReference type="Pfam" id="PF07995">
    <property type="entry name" value="GSDH"/>
    <property type="match status" value="1"/>
</dbReference>
<protein>
    <submittedName>
        <fullName evidence="3">Glucose dehydrogenase</fullName>
    </submittedName>
</protein>
<dbReference type="InterPro" id="IPR011042">
    <property type="entry name" value="6-blade_b-propeller_TolB-like"/>
</dbReference>
<accession>A0A254N3V5</accession>
<dbReference type="Proteomes" id="UP000197446">
    <property type="component" value="Unassembled WGS sequence"/>
</dbReference>
<keyword evidence="1" id="KW-0732">Signal</keyword>
<dbReference type="InterPro" id="IPR013424">
    <property type="entry name" value="Ice-binding_C"/>
</dbReference>
<dbReference type="InterPro" id="IPR011041">
    <property type="entry name" value="Quinoprot_gluc/sorb_DH_b-prop"/>
</dbReference>